<dbReference type="SMART" id="SM00060">
    <property type="entry name" value="FN3"/>
    <property type="match status" value="6"/>
</dbReference>
<keyword evidence="9" id="KW-0393">Immunoglobulin domain</keyword>
<dbReference type="SUPFAM" id="SSF48726">
    <property type="entry name" value="Immunoglobulin"/>
    <property type="match status" value="10"/>
</dbReference>
<dbReference type="SMART" id="SM00408">
    <property type="entry name" value="IGc2"/>
    <property type="match status" value="9"/>
</dbReference>
<dbReference type="InterPro" id="IPR013098">
    <property type="entry name" value="Ig_I-set"/>
</dbReference>
<dbReference type="Pfam" id="PF00041">
    <property type="entry name" value="fn3"/>
    <property type="match status" value="5"/>
</dbReference>
<comment type="subcellular location">
    <subcellularLocation>
        <location evidence="1">Membrane</location>
        <topology evidence="1">Single-pass type I membrane protein</topology>
    </subcellularLocation>
</comment>
<evidence type="ECO:0000256" key="11">
    <source>
        <dbReference type="SAM" id="Phobius"/>
    </source>
</evidence>
<feature type="domain" description="Ig-like" evidence="12">
    <location>
        <begin position="1316"/>
        <end position="1401"/>
    </location>
</feature>
<dbReference type="InterPro" id="IPR036116">
    <property type="entry name" value="FN3_sf"/>
</dbReference>
<dbReference type="OMA" id="CETECAI"/>
<dbReference type="STRING" id="136037.A0A067QX26"/>
<feature type="domain" description="Fibronectin type-III" evidence="13">
    <location>
        <begin position="1417"/>
        <end position="1514"/>
    </location>
</feature>
<feature type="domain" description="Fibronectin type-III" evidence="13">
    <location>
        <begin position="1125"/>
        <end position="1226"/>
    </location>
</feature>
<feature type="domain" description="Ig-like" evidence="12">
    <location>
        <begin position="18"/>
        <end position="143"/>
    </location>
</feature>
<dbReference type="CDD" id="cd20958">
    <property type="entry name" value="IgI_5_Dscam"/>
    <property type="match status" value="1"/>
</dbReference>
<evidence type="ECO:0000256" key="10">
    <source>
        <dbReference type="SAM" id="MobiDB-lite"/>
    </source>
</evidence>
<dbReference type="Pfam" id="PF07679">
    <property type="entry name" value="I-set"/>
    <property type="match status" value="3"/>
</dbReference>
<dbReference type="InParanoid" id="A0A067QX26"/>
<gene>
    <name evidence="14" type="ORF">L798_11105</name>
</gene>
<evidence type="ECO:0000256" key="5">
    <source>
        <dbReference type="ARBA" id="ARBA00022889"/>
    </source>
</evidence>
<dbReference type="FunFam" id="2.60.40.10:FF:000104">
    <property type="entry name" value="Down syndrome cell adhesion molecule b"/>
    <property type="match status" value="1"/>
</dbReference>
<organism evidence="14 15">
    <name type="scientific">Zootermopsis nevadensis</name>
    <name type="common">Dampwood termite</name>
    <dbReference type="NCBI Taxonomy" id="136037"/>
    <lineage>
        <taxon>Eukaryota</taxon>
        <taxon>Metazoa</taxon>
        <taxon>Ecdysozoa</taxon>
        <taxon>Arthropoda</taxon>
        <taxon>Hexapoda</taxon>
        <taxon>Insecta</taxon>
        <taxon>Pterygota</taxon>
        <taxon>Neoptera</taxon>
        <taxon>Polyneoptera</taxon>
        <taxon>Dictyoptera</taxon>
        <taxon>Blattodea</taxon>
        <taxon>Blattoidea</taxon>
        <taxon>Termitoidae</taxon>
        <taxon>Termopsidae</taxon>
        <taxon>Zootermopsis</taxon>
    </lineage>
</organism>
<feature type="domain" description="Ig-like" evidence="12">
    <location>
        <begin position="530"/>
        <end position="622"/>
    </location>
</feature>
<evidence type="ECO:0000256" key="7">
    <source>
        <dbReference type="ARBA" id="ARBA00023136"/>
    </source>
</evidence>
<feature type="domain" description="Ig-like" evidence="12">
    <location>
        <begin position="439"/>
        <end position="525"/>
    </location>
</feature>
<dbReference type="EMBL" id="KK852856">
    <property type="protein sequence ID" value="KDR14886.1"/>
    <property type="molecule type" value="Genomic_DNA"/>
</dbReference>
<feature type="domain" description="Fibronectin type-III" evidence="13">
    <location>
        <begin position="1230"/>
        <end position="1329"/>
    </location>
</feature>
<dbReference type="Gene3D" id="2.60.40.10">
    <property type="entry name" value="Immunoglobulins"/>
    <property type="match status" value="16"/>
</dbReference>
<dbReference type="FunFam" id="2.60.40.10:FF:000333">
    <property type="entry name" value="Down syndrome cell adhesion molecule"/>
    <property type="match status" value="2"/>
</dbReference>
<keyword evidence="6 11" id="KW-1133">Transmembrane helix</keyword>
<dbReference type="GO" id="GO:0048812">
    <property type="term" value="P:neuron projection morphogenesis"/>
    <property type="evidence" value="ECO:0007669"/>
    <property type="project" value="UniProtKB-ARBA"/>
</dbReference>
<feature type="domain" description="Fibronectin type-III" evidence="13">
    <location>
        <begin position="913"/>
        <end position="1017"/>
    </location>
</feature>
<feature type="transmembrane region" description="Helical" evidence="11">
    <location>
        <begin position="1637"/>
        <end position="1657"/>
    </location>
</feature>
<protein>
    <submittedName>
        <fullName evidence="14">Down syndrome cell adhesion molecule-like protein</fullName>
    </submittedName>
</protein>
<feature type="domain" description="Fibronectin type-III" evidence="13">
    <location>
        <begin position="1515"/>
        <end position="1610"/>
    </location>
</feature>
<dbReference type="SUPFAM" id="SSF49265">
    <property type="entry name" value="Fibronectin type III"/>
    <property type="match status" value="3"/>
</dbReference>
<keyword evidence="15" id="KW-1185">Reference proteome</keyword>
<accession>A0A067QX26</accession>
<dbReference type="PANTHER" id="PTHR44170">
    <property type="entry name" value="PROTEIN SIDEKICK"/>
    <property type="match status" value="1"/>
</dbReference>
<keyword evidence="5" id="KW-0130">Cell adhesion</keyword>
<dbReference type="FunFam" id="2.60.40.10:FF:000093">
    <property type="entry name" value="Down syndrome cell adhesion molecule, isoform B"/>
    <property type="match status" value="1"/>
</dbReference>
<evidence type="ECO:0000256" key="3">
    <source>
        <dbReference type="ARBA" id="ARBA00022729"/>
    </source>
</evidence>
<dbReference type="FunFam" id="2.60.40.10:FF:000032">
    <property type="entry name" value="palladin isoform X1"/>
    <property type="match status" value="1"/>
</dbReference>
<evidence type="ECO:0000313" key="15">
    <source>
        <dbReference type="Proteomes" id="UP000027135"/>
    </source>
</evidence>
<name>A0A067QX26_ZOONE</name>
<dbReference type="PROSITE" id="PS50853">
    <property type="entry name" value="FN3"/>
    <property type="match status" value="6"/>
</dbReference>
<dbReference type="GO" id="GO:0098609">
    <property type="term" value="P:cell-cell adhesion"/>
    <property type="evidence" value="ECO:0007669"/>
    <property type="project" value="TreeGrafter"/>
</dbReference>
<evidence type="ECO:0000256" key="9">
    <source>
        <dbReference type="ARBA" id="ARBA00023319"/>
    </source>
</evidence>
<evidence type="ECO:0000256" key="4">
    <source>
        <dbReference type="ARBA" id="ARBA00022737"/>
    </source>
</evidence>
<feature type="domain" description="Ig-like" evidence="12">
    <location>
        <begin position="812"/>
        <end position="908"/>
    </location>
</feature>
<evidence type="ECO:0000256" key="1">
    <source>
        <dbReference type="ARBA" id="ARBA00004479"/>
    </source>
</evidence>
<keyword evidence="8" id="KW-1015">Disulfide bond</keyword>
<evidence type="ECO:0000256" key="6">
    <source>
        <dbReference type="ARBA" id="ARBA00022989"/>
    </source>
</evidence>
<feature type="domain" description="Ig-like" evidence="12">
    <location>
        <begin position="719"/>
        <end position="801"/>
    </location>
</feature>
<dbReference type="FunFam" id="2.60.40.10:FF:000017">
    <property type="entry name" value="Down syndrome cell adhesion molecule b"/>
    <property type="match status" value="1"/>
</dbReference>
<feature type="domain" description="Ig-like" evidence="12">
    <location>
        <begin position="245"/>
        <end position="335"/>
    </location>
</feature>
<dbReference type="Proteomes" id="UP000027135">
    <property type="component" value="Unassembled WGS sequence"/>
</dbReference>
<dbReference type="CDD" id="cd00063">
    <property type="entry name" value="FN3"/>
    <property type="match status" value="6"/>
</dbReference>
<dbReference type="InterPro" id="IPR003598">
    <property type="entry name" value="Ig_sub2"/>
</dbReference>
<keyword evidence="7 11" id="KW-0472">Membrane</keyword>
<evidence type="ECO:0000256" key="2">
    <source>
        <dbReference type="ARBA" id="ARBA00022692"/>
    </source>
</evidence>
<dbReference type="InterPro" id="IPR013783">
    <property type="entry name" value="Ig-like_fold"/>
</dbReference>
<dbReference type="FunFam" id="2.60.40.10:FF:000028">
    <property type="entry name" value="Neuronal cell adhesion molecule"/>
    <property type="match status" value="1"/>
</dbReference>
<proteinExistence type="predicted"/>
<dbReference type="PROSITE" id="PS50835">
    <property type="entry name" value="IG_LIKE"/>
    <property type="match status" value="10"/>
</dbReference>
<feature type="domain" description="Ig-like" evidence="12">
    <location>
        <begin position="157"/>
        <end position="242"/>
    </location>
</feature>
<feature type="region of interest" description="Disordered" evidence="10">
    <location>
        <begin position="1744"/>
        <end position="1785"/>
    </location>
</feature>
<sequence length="1893" mass="207335">MANGSLVFPPFRGDHFRPDVHSATYRCAASNLAGRVLSLDVQVRAVVEQHYEARVYDSRVLPGNTAVFSCQVPSFVRDLLTVTSWLQDHHFNIYPTAEGDSKHVMLPTGQLHVVNVDVSDGRSSYRCRTLHRLTGRTQESSTAGRIVMAESKGLVAPQLTDGSPPVVSGRRGEDIVLPCVAQGLPPPRFWWTRETPGAGAESLQANLGGSLLLRSVQPTDAGVYICLANSTAGAVRQEVRVRVLPEVSAHIVPVSLRVDSGARAEFLCVTAGTHIIWLKDGQRIIRPDEGSQHDDRDTSAAGRLTIESVQREDQGMYQCVASGDGDSVQATAELRLGASRPQMLYRFIEQTLQPGPDVSLKCIATGQPTPQIYWKLDGFPLPHNDRFVIGQYVTVAGDVISHVNISKVVVEDGGTYECAAENRVGRTTHSAPLRIYGLPIVRKMPPISAVAGEPLVVTCPAGGFPIHAVTWEKDGRMLPVNHRQTVHPNGTLTVENLQKRADQGTYTCQARNRQGLSDKGSVDISVMEPPSIYPFSIESGVRLGERLGLQCLVTKGDIPLSIHWLKDEDEVLSLELPALTVRNLGEFSSTLLIEQLSVEHGGRYTCQASNHAATTSHSVMLAVNVPPEITPFAFPKLAEGARVQVACTVHQGDLPLNLTWLKNWSPLPSHMRITPFDTYSSIVSMNSVRRGDSGNYTCVASNSARVTTHTAHLTISVPPEWVVEPEDTNVVAGQAVALHCQADGFPLPTVIWRKGHGKLATQFDELEVSLKNGTLLIQDVKEEDEGYYMCEANNGIGASLSAVVFLTVNALPRFVLSLRREVVRRGEMAALLCEAEGDMPMQIIWHHNGIQISHELNERFYLKESHLDSSAMSQMMIHHAVTEDSGKYVCIASNPFGKDETVVQLSVQDVPEPPIDIRVLECGSRDVKLAWNEPQNGNSPILHYAVTSSQNPEDFPEIKNNPVLLDFKQETSPSAPQPWARITDLQPATTYYFRVTAFNQLGASSPSQAVSIMTEPEVPSGPPRNLAVIAVGPHALHATWNPPEPNDRNGQILGYYLGYVQLGLGVEDRYKYITVKEDDSNRWILEGLRSFTKYKVTVQAFNNVGAGPASSGVIAVTGEAAPSSPPHDVHCSTVTSQSLHMAWSPPPVASRNGVITGYRIAYEKLSASAGFKSLDDDTIILEVNNKLSTVLVDMDKYCNYSVRVTAMTSIGTGPWSESVTCITAEDVPESPASVRVALSSPRSAILGWAPPTRNNGVLTHYNVYEREVRHGVPKDPVIHTVPPTGTHYEADQLREKSIYEWWVTAVTHVGEGPSTPVVSLAPSSRVPAAILSFPAIVTSPWKTDVNFDCRIVGNPYPEIFWTFNSNRIEAGQRSAIFPNGTLRLQSVSPSDAGNYSCNVHNIHHSELLVHVLRVLVPPAPPTIDMITAGWYNVTLQWVNSGASELLHLDGYILHYREVGSVQNRWIETRLPRHLLSYSVGGLDCGTLYEFSLAAYNMVGEGEAGPITEVWTLGDKPSAPVSADAISSSSHALTLHFERWKDGGCPISHFVLERHTVEQNWSIVMERAPPLASYTISGLKPATFYRLRVTAHNRHGATVTVFQASTLTDKGVSIGSEDVSLEVGPVDNPFYMYLRVSLPISVSLLALVLTLTTVAICLRRKPASCSDVALSRRDGNAPVKPESYSVLPKHDGEPHLCGTVIEPDDTPQYDDDIYPYATFQAWKPTSQVSSQRGFQTFVYQGSDSPDVNSYAPGEVEGDEYSRVHSSVQSDAEEYDSPGSDSDGRADNKSVRFQSAYLQSNIRHSRLVSVLESSTSNEASPSPDRRLHLSKNCIKSHSPKKKFADKVCSETKETAFTFPTPVQTPTRTPCKQQEERCETECAIGSPFMAPIHYRV</sequence>
<reference evidence="14 15" key="1">
    <citation type="journal article" date="2014" name="Nat. Commun.">
        <title>Molecular traces of alternative social organization in a termite genome.</title>
        <authorList>
            <person name="Terrapon N."/>
            <person name="Li C."/>
            <person name="Robertson H.M."/>
            <person name="Ji L."/>
            <person name="Meng X."/>
            <person name="Booth W."/>
            <person name="Chen Z."/>
            <person name="Childers C.P."/>
            <person name="Glastad K.M."/>
            <person name="Gokhale K."/>
            <person name="Gowin J."/>
            <person name="Gronenberg W."/>
            <person name="Hermansen R.A."/>
            <person name="Hu H."/>
            <person name="Hunt B.G."/>
            <person name="Huylmans A.K."/>
            <person name="Khalil S.M."/>
            <person name="Mitchell R.D."/>
            <person name="Munoz-Torres M.C."/>
            <person name="Mustard J.A."/>
            <person name="Pan H."/>
            <person name="Reese J.T."/>
            <person name="Scharf M.E."/>
            <person name="Sun F."/>
            <person name="Vogel H."/>
            <person name="Xiao J."/>
            <person name="Yang W."/>
            <person name="Yang Z."/>
            <person name="Yang Z."/>
            <person name="Zhou J."/>
            <person name="Zhu J."/>
            <person name="Brent C.S."/>
            <person name="Elsik C.G."/>
            <person name="Goodisman M.A."/>
            <person name="Liberles D.A."/>
            <person name="Roe R.M."/>
            <person name="Vargo E.L."/>
            <person name="Vilcinskas A."/>
            <person name="Wang J."/>
            <person name="Bornberg-Bauer E."/>
            <person name="Korb J."/>
            <person name="Zhang G."/>
            <person name="Liebig J."/>
        </authorList>
    </citation>
    <scope>NUCLEOTIDE SEQUENCE [LARGE SCALE GENOMIC DNA]</scope>
    <source>
        <tissue evidence="14">Whole organism</tissue>
    </source>
</reference>
<feature type="domain" description="Ig-like" evidence="12">
    <location>
        <begin position="341"/>
        <end position="434"/>
    </location>
</feature>
<evidence type="ECO:0000256" key="8">
    <source>
        <dbReference type="ARBA" id="ARBA00023157"/>
    </source>
</evidence>
<dbReference type="SMART" id="SM00409">
    <property type="entry name" value="IG"/>
    <property type="match status" value="10"/>
</dbReference>
<evidence type="ECO:0000259" key="12">
    <source>
        <dbReference type="PROSITE" id="PS50835"/>
    </source>
</evidence>
<dbReference type="InterPro" id="IPR003961">
    <property type="entry name" value="FN3_dom"/>
</dbReference>
<dbReference type="Pfam" id="PF25059">
    <property type="entry name" value="FN3_DSCAM-DSCAML_C"/>
    <property type="match status" value="1"/>
</dbReference>
<dbReference type="Pfam" id="PF13927">
    <property type="entry name" value="Ig_3"/>
    <property type="match status" value="6"/>
</dbReference>
<evidence type="ECO:0000313" key="14">
    <source>
        <dbReference type="EMBL" id="KDR14886.1"/>
    </source>
</evidence>
<keyword evidence="4" id="KW-0677">Repeat</keyword>
<feature type="domain" description="Ig-like" evidence="12">
    <location>
        <begin position="627"/>
        <end position="714"/>
    </location>
</feature>
<dbReference type="CDD" id="cd00096">
    <property type="entry name" value="Ig"/>
    <property type="match status" value="1"/>
</dbReference>
<keyword evidence="3" id="KW-0732">Signal</keyword>
<dbReference type="InterPro" id="IPR056754">
    <property type="entry name" value="DSCAM/DSCAML_C"/>
</dbReference>
<dbReference type="InterPro" id="IPR007110">
    <property type="entry name" value="Ig-like_dom"/>
</dbReference>
<dbReference type="eggNOG" id="KOG3510">
    <property type="taxonomic scope" value="Eukaryota"/>
</dbReference>
<dbReference type="CDD" id="cd20956">
    <property type="entry name" value="IgI_4_Dscam"/>
    <property type="match status" value="1"/>
</dbReference>
<feature type="domain" description="Fibronectin type-III" evidence="13">
    <location>
        <begin position="1022"/>
        <end position="1120"/>
    </location>
</feature>
<evidence type="ECO:0000259" key="13">
    <source>
        <dbReference type="PROSITE" id="PS50853"/>
    </source>
</evidence>
<dbReference type="PANTHER" id="PTHR44170:SF56">
    <property type="entry name" value="FIBRONECTIN TYPE-III DOMAIN-CONTAINING PROTEIN"/>
    <property type="match status" value="1"/>
</dbReference>
<dbReference type="OrthoDB" id="5969272at2759"/>
<dbReference type="GO" id="GO:0016020">
    <property type="term" value="C:membrane"/>
    <property type="evidence" value="ECO:0007669"/>
    <property type="project" value="UniProtKB-SubCell"/>
</dbReference>
<keyword evidence="2 11" id="KW-0812">Transmembrane</keyword>
<dbReference type="InterPro" id="IPR003599">
    <property type="entry name" value="Ig_sub"/>
</dbReference>
<dbReference type="InterPro" id="IPR036179">
    <property type="entry name" value="Ig-like_dom_sf"/>
</dbReference>